<dbReference type="RefSeq" id="WP_189594823.1">
    <property type="nucleotide sequence ID" value="NZ_NGAF01000001.1"/>
</dbReference>
<evidence type="ECO:0000313" key="1">
    <source>
        <dbReference type="EMBL" id="OXR47002.1"/>
    </source>
</evidence>
<evidence type="ECO:0000313" key="2">
    <source>
        <dbReference type="Proteomes" id="UP000215506"/>
    </source>
</evidence>
<gene>
    <name evidence="1" type="ORF">B7C42_00119</name>
</gene>
<dbReference type="Proteomes" id="UP000215506">
    <property type="component" value="Unassembled WGS sequence"/>
</dbReference>
<keyword evidence="2" id="KW-1185">Reference proteome</keyword>
<protein>
    <submittedName>
        <fullName evidence="1">Uncharacterized protein</fullName>
    </submittedName>
</protein>
<proteinExistence type="predicted"/>
<comment type="caution">
    <text evidence="1">The sequence shown here is derived from an EMBL/GenBank/DDBJ whole genome shotgun (WGS) entry which is preliminary data.</text>
</comment>
<dbReference type="AlphaFoldDB" id="A0A231HDV0"/>
<reference evidence="1 2" key="1">
    <citation type="submission" date="2017-07" db="EMBL/GenBank/DDBJ databases">
        <title>First draft Genome Sequence of Nocardia cerradoensis isolated from human infection.</title>
        <authorList>
            <person name="Carrasco G."/>
        </authorList>
    </citation>
    <scope>NUCLEOTIDE SEQUENCE [LARGE SCALE GENOMIC DNA]</scope>
    <source>
        <strain evidence="1 2">CNM20130759</strain>
    </source>
</reference>
<accession>A0A231HDV0</accession>
<organism evidence="1 2">
    <name type="scientific">Nocardia cerradoensis</name>
    <dbReference type="NCBI Taxonomy" id="85688"/>
    <lineage>
        <taxon>Bacteria</taxon>
        <taxon>Bacillati</taxon>
        <taxon>Actinomycetota</taxon>
        <taxon>Actinomycetes</taxon>
        <taxon>Mycobacteriales</taxon>
        <taxon>Nocardiaceae</taxon>
        <taxon>Nocardia</taxon>
    </lineage>
</organism>
<dbReference type="EMBL" id="NGAF01000001">
    <property type="protein sequence ID" value="OXR47002.1"/>
    <property type="molecule type" value="Genomic_DNA"/>
</dbReference>
<sequence length="221" mass="22702">MPVVFSEVVEAVELVLGAAGRVVRSTMRLHSDDCTPQYVLRVSLCGVTEIEETISEMYARIIALLALKGGEHCHANPDHLPFIAGRIALTVEAALQASISSHAVWVDLCEKCEQPLEVVLDVRPASSESVSEFSGGLGGSGGWFGAGGGGGGVGLLNGGAGGEGADGALLIFQIAEDNSLLDIDAFVTTGSFLWTRRPDVDRIEVVAIGGGGGGASGGRLI</sequence>
<name>A0A231HDV0_9NOCA</name>